<dbReference type="InterPro" id="IPR009003">
    <property type="entry name" value="Peptidase_S1_PA"/>
</dbReference>
<evidence type="ECO:0000256" key="11">
    <source>
        <dbReference type="RuleBase" id="RU363034"/>
    </source>
</evidence>
<keyword evidence="5 12" id="KW-0732">Signal</keyword>
<evidence type="ECO:0000259" key="13">
    <source>
        <dbReference type="PROSITE" id="PS50240"/>
    </source>
</evidence>
<dbReference type="OrthoDB" id="10059102at2759"/>
<dbReference type="PROSITE" id="PS00135">
    <property type="entry name" value="TRYPSIN_SER"/>
    <property type="match status" value="1"/>
</dbReference>
<feature type="signal peptide" evidence="12">
    <location>
        <begin position="1"/>
        <end position="18"/>
    </location>
</feature>
<dbReference type="InterPro" id="IPR001254">
    <property type="entry name" value="Trypsin_dom"/>
</dbReference>
<evidence type="ECO:0000256" key="1">
    <source>
        <dbReference type="ARBA" id="ARBA00004239"/>
    </source>
</evidence>
<dbReference type="SUPFAM" id="SSF50494">
    <property type="entry name" value="Trypsin-like serine proteases"/>
    <property type="match status" value="1"/>
</dbReference>
<evidence type="ECO:0000256" key="5">
    <source>
        <dbReference type="ARBA" id="ARBA00022729"/>
    </source>
</evidence>
<comment type="catalytic activity">
    <reaction evidence="10">
        <text>Preferential cleavage: Arg-|-Xaa, Lys-|-Xaa.</text>
        <dbReference type="EC" id="3.4.21.4"/>
    </reaction>
</comment>
<reference evidence="14 15" key="1">
    <citation type="journal article" date="2019" name="J. Hered.">
        <title>An Improved Genome Assembly for Drosophila navojoa, the Basal Species in the mojavensis Cluster.</title>
        <authorList>
            <person name="Vanderlinde T."/>
            <person name="Dupim E.G."/>
            <person name="Nazario-Yepiz N.O."/>
            <person name="Carvalho A.B."/>
        </authorList>
    </citation>
    <scope>NUCLEOTIDE SEQUENCE [LARGE SCALE GENOMIC DNA]</scope>
    <source>
        <strain evidence="14">Navoj_Jal97</strain>
        <tissue evidence="14">Whole organism</tissue>
    </source>
</reference>
<dbReference type="PRINTS" id="PR00722">
    <property type="entry name" value="CHYMOTRYPSIN"/>
</dbReference>
<dbReference type="InterPro" id="IPR018114">
    <property type="entry name" value="TRYPSIN_HIS"/>
</dbReference>
<dbReference type="GO" id="GO:0004252">
    <property type="term" value="F:serine-type endopeptidase activity"/>
    <property type="evidence" value="ECO:0007669"/>
    <property type="project" value="UniProtKB-EC"/>
</dbReference>
<dbReference type="STRING" id="7232.A0A484B5A4"/>
<dbReference type="InterPro" id="IPR033116">
    <property type="entry name" value="TRYPSIN_SER"/>
</dbReference>
<comment type="caution">
    <text evidence="14">The sequence shown here is derived from an EMBL/GenBank/DDBJ whole genome shotgun (WGS) entry which is preliminary data.</text>
</comment>
<keyword evidence="3" id="KW-0964">Secreted</keyword>
<evidence type="ECO:0000256" key="4">
    <source>
        <dbReference type="ARBA" id="ARBA00022670"/>
    </source>
</evidence>
<evidence type="ECO:0000313" key="15">
    <source>
        <dbReference type="Proteomes" id="UP000295192"/>
    </source>
</evidence>
<dbReference type="GO" id="GO:0005576">
    <property type="term" value="C:extracellular region"/>
    <property type="evidence" value="ECO:0007669"/>
    <property type="project" value="UniProtKB-SubCell"/>
</dbReference>
<dbReference type="PROSITE" id="PS50240">
    <property type="entry name" value="TRYPSIN_DOM"/>
    <property type="match status" value="1"/>
</dbReference>
<evidence type="ECO:0000256" key="2">
    <source>
        <dbReference type="ARBA" id="ARBA00007664"/>
    </source>
</evidence>
<gene>
    <name evidence="14" type="ORF">AWZ03_009640</name>
</gene>
<evidence type="ECO:0000256" key="12">
    <source>
        <dbReference type="SAM" id="SignalP"/>
    </source>
</evidence>
<dbReference type="Pfam" id="PF00089">
    <property type="entry name" value="Trypsin"/>
    <property type="match status" value="1"/>
</dbReference>
<evidence type="ECO:0000256" key="3">
    <source>
        <dbReference type="ARBA" id="ARBA00022525"/>
    </source>
</evidence>
<dbReference type="InterPro" id="IPR001314">
    <property type="entry name" value="Peptidase_S1A"/>
</dbReference>
<dbReference type="EMBL" id="LSRL02000124">
    <property type="protein sequence ID" value="TDG43943.1"/>
    <property type="molecule type" value="Genomic_DNA"/>
</dbReference>
<evidence type="ECO:0000256" key="10">
    <source>
        <dbReference type="ARBA" id="ARBA00036320"/>
    </source>
</evidence>
<feature type="chain" id="PRO_5019743278" description="Peptidase S1 domain-containing protein" evidence="12">
    <location>
        <begin position="19"/>
        <end position="261"/>
    </location>
</feature>
<organism evidence="14 15">
    <name type="scientific">Drosophila navojoa</name>
    <name type="common">Fruit fly</name>
    <dbReference type="NCBI Taxonomy" id="7232"/>
    <lineage>
        <taxon>Eukaryota</taxon>
        <taxon>Metazoa</taxon>
        <taxon>Ecdysozoa</taxon>
        <taxon>Arthropoda</taxon>
        <taxon>Hexapoda</taxon>
        <taxon>Insecta</taxon>
        <taxon>Pterygota</taxon>
        <taxon>Neoptera</taxon>
        <taxon>Endopterygota</taxon>
        <taxon>Diptera</taxon>
        <taxon>Brachycera</taxon>
        <taxon>Muscomorpha</taxon>
        <taxon>Ephydroidea</taxon>
        <taxon>Drosophilidae</taxon>
        <taxon>Drosophila</taxon>
    </lineage>
</organism>
<dbReference type="KEGG" id="dnv:108653252"/>
<proteinExistence type="inferred from homology"/>
<keyword evidence="8" id="KW-0865">Zymogen</keyword>
<evidence type="ECO:0000256" key="9">
    <source>
        <dbReference type="ARBA" id="ARBA00023157"/>
    </source>
</evidence>
<protein>
    <recommendedName>
        <fullName evidence="13">Peptidase S1 domain-containing protein</fullName>
    </recommendedName>
</protein>
<dbReference type="OMA" id="FWCMSLP"/>
<dbReference type="Proteomes" id="UP000295192">
    <property type="component" value="Unassembled WGS sequence"/>
</dbReference>
<dbReference type="InterPro" id="IPR050430">
    <property type="entry name" value="Peptidase_S1"/>
</dbReference>
<accession>A0A484B5A4</accession>
<feature type="domain" description="Peptidase S1" evidence="13">
    <location>
        <begin position="34"/>
        <end position="259"/>
    </location>
</feature>
<dbReference type="AlphaFoldDB" id="A0A484B5A4"/>
<dbReference type="Gene3D" id="2.40.10.10">
    <property type="entry name" value="Trypsin-like serine proteases"/>
    <property type="match status" value="1"/>
</dbReference>
<evidence type="ECO:0000256" key="6">
    <source>
        <dbReference type="ARBA" id="ARBA00022801"/>
    </source>
</evidence>
<dbReference type="FunFam" id="2.40.10.10:FF:000077">
    <property type="entry name" value="Predicted protein"/>
    <property type="match status" value="1"/>
</dbReference>
<dbReference type="PANTHER" id="PTHR24276:SF94">
    <property type="entry name" value="AT20289P-RELATED"/>
    <property type="match status" value="1"/>
</dbReference>
<evidence type="ECO:0000256" key="7">
    <source>
        <dbReference type="ARBA" id="ARBA00022825"/>
    </source>
</evidence>
<sequence>MQRSVGLLLCLVVGSAVAGTVNLAPDRFEREGRIVGGEDTTIEAHPYQASLQKKSGSHFCGGSIIGPNLVVTAAHCLQGIKASSIRVRLGSTRYNEGGVLVAVESLVYNEQYDSQTLENDVGLLKLAESVAESESIRYIELAEVTPPTGTAAVVTGWGSKCYFWCMSLPKILQAVVVSIVDWQQCGSDAYKYGDIIRDTMVCGYEKNKDACQGDSGGPLVANNQLVGIVSWGYGCASKLLPGVYADVAALRSWILEKAKAL</sequence>
<keyword evidence="6 11" id="KW-0378">Hydrolase</keyword>
<dbReference type="PROSITE" id="PS00134">
    <property type="entry name" value="TRYPSIN_HIS"/>
    <property type="match status" value="1"/>
</dbReference>
<comment type="similarity">
    <text evidence="2">Belongs to the peptidase S1 family.</text>
</comment>
<name>A0A484B5A4_DRONA</name>
<dbReference type="InterPro" id="IPR043504">
    <property type="entry name" value="Peptidase_S1_PA_chymotrypsin"/>
</dbReference>
<dbReference type="CDD" id="cd00190">
    <property type="entry name" value="Tryp_SPc"/>
    <property type="match status" value="1"/>
</dbReference>
<evidence type="ECO:0000256" key="8">
    <source>
        <dbReference type="ARBA" id="ARBA00023145"/>
    </source>
</evidence>
<keyword evidence="9" id="KW-1015">Disulfide bond</keyword>
<keyword evidence="7 11" id="KW-0720">Serine protease</keyword>
<evidence type="ECO:0000313" key="14">
    <source>
        <dbReference type="EMBL" id="TDG43943.1"/>
    </source>
</evidence>
<keyword evidence="4 11" id="KW-0645">Protease</keyword>
<dbReference type="SMART" id="SM00020">
    <property type="entry name" value="Tryp_SPc"/>
    <property type="match status" value="1"/>
</dbReference>
<dbReference type="GO" id="GO:0006508">
    <property type="term" value="P:proteolysis"/>
    <property type="evidence" value="ECO:0007669"/>
    <property type="project" value="UniProtKB-KW"/>
</dbReference>
<keyword evidence="15" id="KW-1185">Reference proteome</keyword>
<dbReference type="PANTHER" id="PTHR24276">
    <property type="entry name" value="POLYSERASE-RELATED"/>
    <property type="match status" value="1"/>
</dbReference>
<comment type="subcellular location">
    <subcellularLocation>
        <location evidence="1">Secreted</location>
        <location evidence="1">Extracellular space</location>
    </subcellularLocation>
</comment>